<evidence type="ECO:0000313" key="1">
    <source>
        <dbReference type="EMBL" id="CAH2241565.1"/>
    </source>
</evidence>
<gene>
    <name evidence="1" type="primary">jg3901</name>
    <name evidence="1" type="ORF">PAEG_LOCUS17992</name>
</gene>
<dbReference type="AlphaFoldDB" id="A0A8S4S0Y0"/>
<proteinExistence type="predicted"/>
<dbReference type="Proteomes" id="UP000838756">
    <property type="component" value="Unassembled WGS sequence"/>
</dbReference>
<sequence length="87" mass="10518">MHINLLLHQQCTRKYIKRLKLRQKKIQCHVRLSCKKLLEAMKQRLTKALMWRHECGHDTRRASTREIISSNIRYFSDIANTAEHGWF</sequence>
<organism evidence="1 2">
    <name type="scientific">Pararge aegeria aegeria</name>
    <dbReference type="NCBI Taxonomy" id="348720"/>
    <lineage>
        <taxon>Eukaryota</taxon>
        <taxon>Metazoa</taxon>
        <taxon>Ecdysozoa</taxon>
        <taxon>Arthropoda</taxon>
        <taxon>Hexapoda</taxon>
        <taxon>Insecta</taxon>
        <taxon>Pterygota</taxon>
        <taxon>Neoptera</taxon>
        <taxon>Endopterygota</taxon>
        <taxon>Lepidoptera</taxon>
        <taxon>Glossata</taxon>
        <taxon>Ditrysia</taxon>
        <taxon>Papilionoidea</taxon>
        <taxon>Nymphalidae</taxon>
        <taxon>Satyrinae</taxon>
        <taxon>Satyrini</taxon>
        <taxon>Parargina</taxon>
        <taxon>Pararge</taxon>
    </lineage>
</organism>
<dbReference type="EMBL" id="CAKXAJ010025582">
    <property type="protein sequence ID" value="CAH2241565.1"/>
    <property type="molecule type" value="Genomic_DNA"/>
</dbReference>
<comment type="caution">
    <text evidence="1">The sequence shown here is derived from an EMBL/GenBank/DDBJ whole genome shotgun (WGS) entry which is preliminary data.</text>
</comment>
<reference evidence="1" key="1">
    <citation type="submission" date="2022-03" db="EMBL/GenBank/DDBJ databases">
        <authorList>
            <person name="Lindestad O."/>
        </authorList>
    </citation>
    <scope>NUCLEOTIDE SEQUENCE</scope>
</reference>
<protein>
    <submittedName>
        <fullName evidence="1">Jg3901 protein</fullName>
    </submittedName>
</protein>
<accession>A0A8S4S0Y0</accession>
<keyword evidence="2" id="KW-1185">Reference proteome</keyword>
<evidence type="ECO:0000313" key="2">
    <source>
        <dbReference type="Proteomes" id="UP000838756"/>
    </source>
</evidence>
<name>A0A8S4S0Y0_9NEOP</name>